<dbReference type="Proteomes" id="UP000823927">
    <property type="component" value="Unassembled WGS sequence"/>
</dbReference>
<dbReference type="SUPFAM" id="SSF55729">
    <property type="entry name" value="Acyl-CoA N-acyltransferases (Nat)"/>
    <property type="match status" value="1"/>
</dbReference>
<name>A0A9D1F4A8_9FIRM</name>
<dbReference type="CDD" id="cd04301">
    <property type="entry name" value="NAT_SF"/>
    <property type="match status" value="1"/>
</dbReference>
<feature type="domain" description="N-acetyltransferase" evidence="1">
    <location>
        <begin position="2"/>
        <end position="146"/>
    </location>
</feature>
<accession>A0A9D1F4A8</accession>
<evidence type="ECO:0000313" key="2">
    <source>
        <dbReference type="EMBL" id="HIS47186.1"/>
    </source>
</evidence>
<reference evidence="2" key="1">
    <citation type="submission" date="2020-10" db="EMBL/GenBank/DDBJ databases">
        <authorList>
            <person name="Gilroy R."/>
        </authorList>
    </citation>
    <scope>NUCLEOTIDE SEQUENCE</scope>
    <source>
        <strain evidence="2">CHK178-757</strain>
    </source>
</reference>
<protein>
    <submittedName>
        <fullName evidence="2">GNAT family N-acetyltransferase</fullName>
    </submittedName>
</protein>
<dbReference type="AlphaFoldDB" id="A0A9D1F4A8"/>
<reference evidence="2" key="2">
    <citation type="journal article" date="2021" name="PeerJ">
        <title>Extensive microbial diversity within the chicken gut microbiome revealed by metagenomics and culture.</title>
        <authorList>
            <person name="Gilroy R."/>
            <person name="Ravi A."/>
            <person name="Getino M."/>
            <person name="Pursley I."/>
            <person name="Horton D.L."/>
            <person name="Alikhan N.F."/>
            <person name="Baker D."/>
            <person name="Gharbi K."/>
            <person name="Hall N."/>
            <person name="Watson M."/>
            <person name="Adriaenssens E.M."/>
            <person name="Foster-Nyarko E."/>
            <person name="Jarju S."/>
            <person name="Secka A."/>
            <person name="Antonio M."/>
            <person name="Oren A."/>
            <person name="Chaudhuri R.R."/>
            <person name="La Ragione R."/>
            <person name="Hildebrand F."/>
            <person name="Pallen M.J."/>
        </authorList>
    </citation>
    <scope>NUCLEOTIDE SEQUENCE</scope>
    <source>
        <strain evidence="2">CHK178-757</strain>
    </source>
</reference>
<dbReference type="PANTHER" id="PTHR43415">
    <property type="entry name" value="SPERMIDINE N(1)-ACETYLTRANSFERASE"/>
    <property type="match status" value="1"/>
</dbReference>
<proteinExistence type="predicted"/>
<dbReference type="InterPro" id="IPR016181">
    <property type="entry name" value="Acyl_CoA_acyltransferase"/>
</dbReference>
<sequence length="146" mass="17102">MLRLRPYKPCDARVITQWIKDEYSLHLWGSNKYENYPITPEDMNRYYDKDKNNDKIWAMTAFEDNGTIMGHLTMRFPKADDLYHIRLGFVIVDDRQRGKGYGTEMVSLAVSYAFNILKVKKVSLGVFENNPAAIQCYESMMPGHFM</sequence>
<evidence type="ECO:0000259" key="1">
    <source>
        <dbReference type="PROSITE" id="PS51186"/>
    </source>
</evidence>
<comment type="caution">
    <text evidence="2">The sequence shown here is derived from an EMBL/GenBank/DDBJ whole genome shotgun (WGS) entry which is preliminary data.</text>
</comment>
<dbReference type="EMBL" id="DVIT01000025">
    <property type="protein sequence ID" value="HIS47186.1"/>
    <property type="molecule type" value="Genomic_DNA"/>
</dbReference>
<evidence type="ECO:0000313" key="3">
    <source>
        <dbReference type="Proteomes" id="UP000823927"/>
    </source>
</evidence>
<dbReference type="Gene3D" id="3.40.630.30">
    <property type="match status" value="1"/>
</dbReference>
<dbReference type="Pfam" id="PF00583">
    <property type="entry name" value="Acetyltransf_1"/>
    <property type="match status" value="1"/>
</dbReference>
<dbReference type="PROSITE" id="PS51186">
    <property type="entry name" value="GNAT"/>
    <property type="match status" value="1"/>
</dbReference>
<dbReference type="PANTHER" id="PTHR43415:SF5">
    <property type="entry name" value="ACETYLTRANSFERASE"/>
    <property type="match status" value="1"/>
</dbReference>
<gene>
    <name evidence="2" type="ORF">IAB46_06450</name>
</gene>
<dbReference type="GO" id="GO:0016747">
    <property type="term" value="F:acyltransferase activity, transferring groups other than amino-acyl groups"/>
    <property type="evidence" value="ECO:0007669"/>
    <property type="project" value="InterPro"/>
</dbReference>
<organism evidence="2 3">
    <name type="scientific">Candidatus Scybalocola faecigallinarum</name>
    <dbReference type="NCBI Taxonomy" id="2840941"/>
    <lineage>
        <taxon>Bacteria</taxon>
        <taxon>Bacillati</taxon>
        <taxon>Bacillota</taxon>
        <taxon>Clostridia</taxon>
        <taxon>Lachnospirales</taxon>
        <taxon>Lachnospiraceae</taxon>
        <taxon>Lachnospiraceae incertae sedis</taxon>
        <taxon>Candidatus Scybalocola (ex Gilroy et al. 2021)</taxon>
    </lineage>
</organism>
<dbReference type="InterPro" id="IPR000182">
    <property type="entry name" value="GNAT_dom"/>
</dbReference>